<evidence type="ECO:0000256" key="1">
    <source>
        <dbReference type="SAM" id="MobiDB-lite"/>
    </source>
</evidence>
<reference evidence="2" key="1">
    <citation type="submission" date="2019-03" db="EMBL/GenBank/DDBJ databases">
        <title>WGS assembly of Setaria viridis.</title>
        <authorList>
            <person name="Huang P."/>
            <person name="Jenkins J."/>
            <person name="Grimwood J."/>
            <person name="Barry K."/>
            <person name="Healey A."/>
            <person name="Mamidi S."/>
            <person name="Sreedasyam A."/>
            <person name="Shu S."/>
            <person name="Feldman M."/>
            <person name="Wu J."/>
            <person name="Yu Y."/>
            <person name="Chen C."/>
            <person name="Johnson J."/>
            <person name="Rokhsar D."/>
            <person name="Baxter I."/>
            <person name="Schmutz J."/>
            <person name="Brutnell T."/>
            <person name="Kellogg E."/>
        </authorList>
    </citation>
    <scope>NUCLEOTIDE SEQUENCE [LARGE SCALE GENOMIC DNA]</scope>
</reference>
<evidence type="ECO:0000313" key="2">
    <source>
        <dbReference type="EMBL" id="TKW29575.1"/>
    </source>
</evidence>
<accession>A0A4U6VL76</accession>
<dbReference type="AlphaFoldDB" id="A0A4U6VL76"/>
<evidence type="ECO:0000313" key="3">
    <source>
        <dbReference type="Proteomes" id="UP000298652"/>
    </source>
</evidence>
<name>A0A4U6VL76_SETVI</name>
<proteinExistence type="predicted"/>
<feature type="region of interest" description="Disordered" evidence="1">
    <location>
        <begin position="77"/>
        <end position="98"/>
    </location>
</feature>
<protein>
    <submittedName>
        <fullName evidence="2">Uncharacterized protein</fullName>
    </submittedName>
</protein>
<gene>
    <name evidence="2" type="ORF">SEVIR_3G404600v2</name>
</gene>
<feature type="compositionally biased region" description="Polar residues" evidence="1">
    <location>
        <begin position="79"/>
        <end position="98"/>
    </location>
</feature>
<keyword evidence="3" id="KW-1185">Reference proteome</keyword>
<dbReference type="Gramene" id="TKW29575">
    <property type="protein sequence ID" value="TKW29575"/>
    <property type="gene ID" value="SEVIR_3G404600v2"/>
</dbReference>
<dbReference type="Proteomes" id="UP000298652">
    <property type="component" value="Chromosome 3"/>
</dbReference>
<dbReference type="EMBL" id="CM016554">
    <property type="protein sequence ID" value="TKW29575.1"/>
    <property type="molecule type" value="Genomic_DNA"/>
</dbReference>
<sequence>MCDRRPHQLDRSFAECRLTTAIGCFSSIAKAAGSLELEHRKFRFREFESSTVVMEKHIDSGDRTFSAIPPHVVRATETELPSATAKTVPDASSSQPAM</sequence>
<organism evidence="2 3">
    <name type="scientific">Setaria viridis</name>
    <name type="common">Green bristlegrass</name>
    <name type="synonym">Setaria italica subsp. viridis</name>
    <dbReference type="NCBI Taxonomy" id="4556"/>
    <lineage>
        <taxon>Eukaryota</taxon>
        <taxon>Viridiplantae</taxon>
        <taxon>Streptophyta</taxon>
        <taxon>Embryophyta</taxon>
        <taxon>Tracheophyta</taxon>
        <taxon>Spermatophyta</taxon>
        <taxon>Magnoliopsida</taxon>
        <taxon>Liliopsida</taxon>
        <taxon>Poales</taxon>
        <taxon>Poaceae</taxon>
        <taxon>PACMAD clade</taxon>
        <taxon>Panicoideae</taxon>
        <taxon>Panicodae</taxon>
        <taxon>Paniceae</taxon>
        <taxon>Cenchrinae</taxon>
        <taxon>Setaria</taxon>
    </lineage>
</organism>